<keyword evidence="5" id="KW-1185">Reference proteome</keyword>
<feature type="compositionally biased region" description="Low complexity" evidence="1">
    <location>
        <begin position="204"/>
        <end position="220"/>
    </location>
</feature>
<name>A0A843W2J0_COLES</name>
<dbReference type="OrthoDB" id="2019483at2759"/>
<evidence type="ECO:0000313" key="5">
    <source>
        <dbReference type="Proteomes" id="UP000652761"/>
    </source>
</evidence>
<dbReference type="InterPro" id="IPR019448">
    <property type="entry name" value="NT-C2"/>
</dbReference>
<feature type="region of interest" description="Disordered" evidence="1">
    <location>
        <begin position="807"/>
        <end position="829"/>
    </location>
</feature>
<protein>
    <recommendedName>
        <fullName evidence="6">Protein PLASTID MOVEMENT IMPAIRED 1-RELATED 1</fullName>
    </recommendedName>
</protein>
<sequence>MLAIFLRHTTSRALTLLGADTTTRQKGETQRAAQQSDSSAHSSSHHFLLRAPPAPAAAATTARSRRSLGKRSRLPRRNPCSSSPPPQNSEVSGVFLKKGGATESLISRKAAMLRKPEPTKRSAAAGDPGGGGRLLDEIEALSRALSLTKKPAGGAQKPLPPDPRFRSMSAGKSHFPDPKAKLRAPPRRDPQPPPPPQKEKRMLSSSAAAGASSFSSSTSSSIWNWKPLRALSHIRHRRFDCRFTLQVHSVEGLPPGFNNAGLVVHWKRNLAEIGLRTRPASVIGGAAEFEETLEHRCAVYGSRGGGPHHAAKYEARQFVLYPAVVGAPELDLGKHRVDLTRLLPLTLEELEEDSSGKWSTSFKLSGKARGATLNVSFGFSFLAGGDVAESGGYRKVSELLLAEAEAEEAEDRVSKQGSLRRLGSVPVANPASKGRPRFLSQSLDDVKVLHEILPTSQSDPVGLLDAEHVPADAKCDDDELDTPADGSNSEVSPVLKAGALPELMEGDEDKEFDCPEFTVIEHGIEIATKDRVTDDAEEHDELREVDEGCRPDSEDNLVGKGVPQDVDKGHGDGSEESSAKLAAMGRELLPCDDGHGDDVVAAGEPAIESLVSEFSACDPCGHSHGDDIMLAGEPAMEDLASALQGLSISESAELEPQKVEDNAPEQPSYMEMKSNYKTGKMSKSLSLDDVTESVASEFLSMLGIEHSPFGLSSDSDPESPRERLWKQFKKETLSTKENIFDLDMEKSTELLDWGEYPEDFNLSTIVHAAETEHEKATQALKSKTRAKILEDAETEALMREWGLNENAFHNSPPGSGSGFGSPIDLPPEDPLELPPLGEGLGPFIQTKDGGFLRSMNPSLFNNSKHNGSLIMQVSSPVVVPAEMGSNVMEILQHLASAGIEKLSMQASKLMPLEDITGRTMQQVAWESLPAIDGCERHDLFQHVNPEAESGPSYSAAGKRKKGKYSSSTNSSAAEIGSDYVSLEDLAPLAMEKMEALSIEGLRIQSGMSDEDAPSNISPQSIGEISALEGKEAKNNRSLGLEGAAGLQLLDVKDNGDDVDGLMGLSISLDEWMRLDSGVIDEDEISDRTSKVLAAHHAASAELVTGGWKGERRGGRNSGKRWGLLGNNFTVALMVQLRDPLRNYEPVGTPMLALVQVERVFIPPKPKIYCTVSDKGNSEQDEEPETKVVPAKKEEKKEEEEVIPQFKITEVHVAGLKTDPGKKKLWGNATQQQSGSRWLLAQGMGKSNKHPFMKSKAITKPSQVEAPTQVTTPSQVAAPSQAAAPQVATTVKPGDTLWSISSRAHGTGAKWKQLAKLNPHIRNPNIILPNETIRLR</sequence>
<feature type="domain" description="LysM" evidence="2">
    <location>
        <begin position="1286"/>
        <end position="1334"/>
    </location>
</feature>
<feature type="region of interest" description="Disordered" evidence="1">
    <location>
        <begin position="943"/>
        <end position="971"/>
    </location>
</feature>
<dbReference type="Pfam" id="PF21745">
    <property type="entry name" value="PMI1_PMIR1-2_C"/>
    <property type="match status" value="1"/>
</dbReference>
<feature type="region of interest" description="Disordered" evidence="1">
    <location>
        <begin position="1171"/>
        <end position="1195"/>
    </location>
</feature>
<evidence type="ECO:0000313" key="4">
    <source>
        <dbReference type="EMBL" id="MQL98513.1"/>
    </source>
</evidence>
<evidence type="ECO:0000256" key="1">
    <source>
        <dbReference type="SAM" id="MobiDB-lite"/>
    </source>
</evidence>
<reference evidence="4" key="1">
    <citation type="submission" date="2017-07" db="EMBL/GenBank/DDBJ databases">
        <title>Taro Niue Genome Assembly and Annotation.</title>
        <authorList>
            <person name="Atibalentja N."/>
            <person name="Keating K."/>
            <person name="Fields C.J."/>
        </authorList>
    </citation>
    <scope>NUCLEOTIDE SEQUENCE</scope>
    <source>
        <strain evidence="4">Niue_2</strain>
        <tissue evidence="4">Leaf</tissue>
    </source>
</reference>
<comment type="caution">
    <text evidence="4">The sequence shown here is derived from an EMBL/GenBank/DDBJ whole genome shotgun (WGS) entry which is preliminary data.</text>
</comment>
<dbReference type="InterPro" id="IPR048972">
    <property type="entry name" value="PMI1_PMIR1-2_C"/>
</dbReference>
<feature type="region of interest" description="Disordered" evidence="1">
    <location>
        <begin position="18"/>
        <end position="94"/>
    </location>
</feature>
<feature type="compositionally biased region" description="Polar residues" evidence="1">
    <location>
        <begin position="1259"/>
        <end position="1270"/>
    </location>
</feature>
<feature type="compositionally biased region" description="Basic and acidic residues" evidence="1">
    <location>
        <begin position="531"/>
        <end position="553"/>
    </location>
</feature>
<dbReference type="SMART" id="SM00257">
    <property type="entry name" value="LysM"/>
    <property type="match status" value="1"/>
</dbReference>
<dbReference type="InterPro" id="IPR018392">
    <property type="entry name" value="LysM"/>
</dbReference>
<dbReference type="Gene3D" id="3.10.350.10">
    <property type="entry name" value="LysM domain"/>
    <property type="match status" value="1"/>
</dbReference>
<feature type="compositionally biased region" description="Low complexity" evidence="1">
    <location>
        <begin position="30"/>
        <end position="42"/>
    </location>
</feature>
<dbReference type="SUPFAM" id="SSF54106">
    <property type="entry name" value="LysM domain"/>
    <property type="match status" value="1"/>
</dbReference>
<feature type="compositionally biased region" description="Basic and acidic residues" evidence="1">
    <location>
        <begin position="174"/>
        <end position="190"/>
    </location>
</feature>
<feature type="region of interest" description="Disordered" evidence="1">
    <location>
        <begin position="1259"/>
        <end position="1281"/>
    </location>
</feature>
<proteinExistence type="predicted"/>
<evidence type="ECO:0008006" key="6">
    <source>
        <dbReference type="Google" id="ProtNLM"/>
    </source>
</evidence>
<organism evidence="4 5">
    <name type="scientific">Colocasia esculenta</name>
    <name type="common">Wild taro</name>
    <name type="synonym">Arum esculentum</name>
    <dbReference type="NCBI Taxonomy" id="4460"/>
    <lineage>
        <taxon>Eukaryota</taxon>
        <taxon>Viridiplantae</taxon>
        <taxon>Streptophyta</taxon>
        <taxon>Embryophyta</taxon>
        <taxon>Tracheophyta</taxon>
        <taxon>Spermatophyta</taxon>
        <taxon>Magnoliopsida</taxon>
        <taxon>Liliopsida</taxon>
        <taxon>Araceae</taxon>
        <taxon>Aroideae</taxon>
        <taxon>Colocasieae</taxon>
        <taxon>Colocasia</taxon>
    </lineage>
</organism>
<feature type="region of interest" description="Disordered" evidence="1">
    <location>
        <begin position="531"/>
        <end position="579"/>
    </location>
</feature>
<dbReference type="EMBL" id="NMUH01002200">
    <property type="protein sequence ID" value="MQL98513.1"/>
    <property type="molecule type" value="Genomic_DNA"/>
</dbReference>
<feature type="compositionally biased region" description="Basic residues" evidence="1">
    <location>
        <begin position="63"/>
        <end position="76"/>
    </location>
</feature>
<dbReference type="PROSITE" id="PS51782">
    <property type="entry name" value="LYSM"/>
    <property type="match status" value="1"/>
</dbReference>
<dbReference type="Proteomes" id="UP000652761">
    <property type="component" value="Unassembled WGS sequence"/>
</dbReference>
<feature type="region of interest" description="Disordered" evidence="1">
    <location>
        <begin position="146"/>
        <end position="220"/>
    </location>
</feature>
<accession>A0A843W2J0</accession>
<dbReference type="PANTHER" id="PTHR33414:SF1">
    <property type="entry name" value="PROTEIN PLASTID MOVEMENT IMPAIRED 1-RELATED 1"/>
    <property type="match status" value="1"/>
</dbReference>
<dbReference type="PANTHER" id="PTHR33414">
    <property type="entry name" value="PROTEIN PLASTID MOVEMENT IMPAIRED 1-RELATED 1"/>
    <property type="match status" value="1"/>
</dbReference>
<dbReference type="Pfam" id="PF10358">
    <property type="entry name" value="NT-C2"/>
    <property type="match status" value="1"/>
</dbReference>
<gene>
    <name evidence="4" type="ORF">Taro_031227</name>
</gene>
<feature type="compositionally biased region" description="Low complexity" evidence="1">
    <location>
        <begin position="1271"/>
        <end position="1281"/>
    </location>
</feature>
<dbReference type="InterPro" id="IPR036779">
    <property type="entry name" value="LysM_dom_sf"/>
</dbReference>
<evidence type="ECO:0000259" key="2">
    <source>
        <dbReference type="PROSITE" id="PS51782"/>
    </source>
</evidence>
<dbReference type="CDD" id="cd00118">
    <property type="entry name" value="LysM"/>
    <property type="match status" value="1"/>
</dbReference>
<dbReference type="InterPro" id="IPR039614">
    <property type="entry name" value="PMI1-like"/>
</dbReference>
<feature type="region of interest" description="Disordered" evidence="1">
    <location>
        <begin position="110"/>
        <end position="134"/>
    </location>
</feature>
<evidence type="ECO:0000259" key="3">
    <source>
        <dbReference type="PROSITE" id="PS51840"/>
    </source>
</evidence>
<dbReference type="PROSITE" id="PS51840">
    <property type="entry name" value="C2_NT"/>
    <property type="match status" value="1"/>
</dbReference>
<feature type="domain" description="C2 NT-type" evidence="3">
    <location>
        <begin position="231"/>
        <end position="381"/>
    </location>
</feature>
<dbReference type="Pfam" id="PF01476">
    <property type="entry name" value="LysM"/>
    <property type="match status" value="1"/>
</dbReference>